<organism evidence="3 4">
    <name type="scientific">Egibacter rhizosphaerae</name>
    <dbReference type="NCBI Taxonomy" id="1670831"/>
    <lineage>
        <taxon>Bacteria</taxon>
        <taxon>Bacillati</taxon>
        <taxon>Actinomycetota</taxon>
        <taxon>Nitriliruptoria</taxon>
        <taxon>Egibacterales</taxon>
        <taxon>Egibacteraceae</taxon>
        <taxon>Egibacter</taxon>
    </lineage>
</organism>
<reference evidence="3 4" key="1">
    <citation type="submission" date="2019-01" db="EMBL/GenBank/DDBJ databases">
        <title>Egibacter rhizosphaerae EGI 80759T.</title>
        <authorList>
            <person name="Chen D.-D."/>
            <person name="Tian Y."/>
            <person name="Jiao J.-Y."/>
            <person name="Zhang X.-T."/>
            <person name="Zhang Y.-G."/>
            <person name="Zhang Y."/>
            <person name="Xiao M."/>
            <person name="Shu W.-S."/>
            <person name="Li W.-J."/>
        </authorList>
    </citation>
    <scope>NUCLEOTIDE SEQUENCE [LARGE SCALE GENOMIC DNA]</scope>
    <source>
        <strain evidence="3 4">EGI 80759</strain>
    </source>
</reference>
<name>A0A411YF83_9ACTN</name>
<dbReference type="InterPro" id="IPR015168">
    <property type="entry name" value="SsuA/THI5"/>
</dbReference>
<dbReference type="EMBL" id="CP036402">
    <property type="protein sequence ID" value="QBI19846.1"/>
    <property type="molecule type" value="Genomic_DNA"/>
</dbReference>
<feature type="domain" description="SsuA/THI5-like" evidence="2">
    <location>
        <begin position="140"/>
        <end position="330"/>
    </location>
</feature>
<evidence type="ECO:0000313" key="4">
    <source>
        <dbReference type="Proteomes" id="UP000291469"/>
    </source>
</evidence>
<dbReference type="Proteomes" id="UP000291469">
    <property type="component" value="Chromosome"/>
</dbReference>
<dbReference type="PANTHER" id="PTHR30024:SF48">
    <property type="entry name" value="ABC TRANSPORTER SUBSTRATE-BINDING PROTEIN"/>
    <property type="match status" value="1"/>
</dbReference>
<feature type="region of interest" description="Disordered" evidence="1">
    <location>
        <begin position="56"/>
        <end position="107"/>
    </location>
</feature>
<evidence type="ECO:0000259" key="2">
    <source>
        <dbReference type="Pfam" id="PF09084"/>
    </source>
</evidence>
<dbReference type="Gene3D" id="3.40.190.10">
    <property type="entry name" value="Periplasmic binding protein-like II"/>
    <property type="match status" value="2"/>
</dbReference>
<dbReference type="SUPFAM" id="SSF53850">
    <property type="entry name" value="Periplasmic binding protein-like II"/>
    <property type="match status" value="1"/>
</dbReference>
<dbReference type="KEGG" id="erz:ER308_09940"/>
<keyword evidence="4" id="KW-1185">Reference proteome</keyword>
<gene>
    <name evidence="3" type="ORF">ER308_09940</name>
</gene>
<sequence length="409" mass="45306">MLRSCTSSQSRYTLLRHAHSSAPSARDRTERPAMRFSGILAMVVLLALVLAACDDEDVAIEEPPGDDEEPDEPEPDEEPEDEDPADEDEPDDDEDEPDDDEPDDEDLVTIRMGWGVPVEEHKYVMMAFPEVAPNLGEEYEVEWLQFAGTALGVQGLAAGTLDGATVGGLSSANGLAEGADIVLTGAMIEEREICTTPYVVRADDDIEEPADLEGRVRGTSAIGGSTHYIGRAEFEEAGLTEDEDYEVVEVPFAQGEEALREGEIDVMELASFFGIQALDSGDFETLFCVTDVVDPFVQLLQGFRGEFIEEHPEVVEAFQEDWQTVTEWVLDPDNRDDVITATHEATEMPEDLLEGFLLIDDLDYNRPPQGGLDVEALQDNWDFFHEVGELPELDVREHVDEEFTLEAED</sequence>
<evidence type="ECO:0000313" key="3">
    <source>
        <dbReference type="EMBL" id="QBI19846.1"/>
    </source>
</evidence>
<dbReference type="PANTHER" id="PTHR30024">
    <property type="entry name" value="ALIPHATIC SULFONATES-BINDING PROTEIN-RELATED"/>
    <property type="match status" value="1"/>
</dbReference>
<dbReference type="OrthoDB" id="8877897at2"/>
<dbReference type="AlphaFoldDB" id="A0A411YF83"/>
<accession>A0A411YF83</accession>
<dbReference type="Pfam" id="PF09084">
    <property type="entry name" value="NMT1"/>
    <property type="match status" value="1"/>
</dbReference>
<protein>
    <submittedName>
        <fullName evidence="3">ABC transporter substrate-binding protein</fullName>
    </submittedName>
</protein>
<proteinExistence type="predicted"/>
<evidence type="ECO:0000256" key="1">
    <source>
        <dbReference type="SAM" id="MobiDB-lite"/>
    </source>
</evidence>